<dbReference type="InterPro" id="IPR031631">
    <property type="entry name" value="Glyco_hydro_63N"/>
</dbReference>
<dbReference type="GO" id="GO:0005789">
    <property type="term" value="C:endoplasmic reticulum membrane"/>
    <property type="evidence" value="ECO:0007669"/>
    <property type="project" value="UniProtKB-SubCell"/>
</dbReference>
<keyword evidence="1" id="KW-0812">Transmembrane</keyword>
<comment type="function">
    <text evidence="1">Cleaves the distal alpha 1,2-linked glucose residue from the Glc(3)Man(9)GlcNAc(2) oligosaccharide precursor.</text>
</comment>
<dbReference type="EMBL" id="AWWV01013697">
    <property type="protein sequence ID" value="OMO60462.1"/>
    <property type="molecule type" value="Genomic_DNA"/>
</dbReference>
<protein>
    <recommendedName>
        <fullName evidence="1">Mannosyl-oligosaccharide glucosidase</fullName>
        <ecNumber evidence="1">3.2.1.106</ecNumber>
    </recommendedName>
</protein>
<keyword evidence="1" id="KW-1133">Transmembrane helix</keyword>
<keyword evidence="1" id="KW-0472">Membrane</keyword>
<name>A0A1R3GQV8_COCAP</name>
<dbReference type="STRING" id="210143.A0A1R3GQV8"/>
<dbReference type="InterPro" id="IPR004888">
    <property type="entry name" value="Glycoside_hydrolase_63"/>
</dbReference>
<accession>A0A1R3GQV8</accession>
<evidence type="ECO:0000256" key="1">
    <source>
        <dbReference type="RuleBase" id="RU368089"/>
    </source>
</evidence>
<feature type="region of interest" description="Disordered" evidence="2">
    <location>
        <begin position="1"/>
        <end position="41"/>
    </location>
</feature>
<dbReference type="FunFam" id="2.70.98.110:FF:000002">
    <property type="entry name" value="Mannosyl-oligosaccharide glucosidase GCS1"/>
    <property type="match status" value="1"/>
</dbReference>
<keyword evidence="1 4" id="KW-0378">Hydrolase</keyword>
<feature type="non-terminal residue" evidence="4">
    <location>
        <position position="380"/>
    </location>
</feature>
<dbReference type="Proteomes" id="UP000188268">
    <property type="component" value="Unassembled WGS sequence"/>
</dbReference>
<dbReference type="Gramene" id="OMO60462">
    <property type="protein sequence ID" value="OMO60462"/>
    <property type="gene ID" value="CCACVL1_24128"/>
</dbReference>
<feature type="transmembrane region" description="Helical" evidence="1">
    <location>
        <begin position="56"/>
        <end position="76"/>
    </location>
</feature>
<sequence length="380" mass="43257">MTGGGRRSARSRVKSSTDVNEDDDALRRTKPNSKHRRDKSKDHGNALRILGANFKIMIFFTIVAGLIIFFLVSHLITPAAEEAQRPRVVTPFPAPKIMDLPQFQGEHKESLYWGTYRPHVYFGIRARTPRSLIAGLMWLGVKDGRYFMRHVCQDSDELSTYGWTSHDGRDFGHQRLVDQDMTLATSFLKSKEDGSGYGGDWAVRINVQNQGWNDDMQRNVHLFFYLADEDGNALSLGRDIFDLRENSLLASGLRTKIGGWQLHLKSKADLEVHYSGFRTPHIHNLSDLVQQNLASQFMRFNRLQLPDIYESSSNILVFQISGRIPLETDIVFVSGTGITSRVEERISSLAGISLTNKLEEKQREFDSKFENCFQLADKVL</sequence>
<keyword evidence="1" id="KW-0256">Endoplasmic reticulum</keyword>
<dbReference type="GO" id="GO:0009311">
    <property type="term" value="P:oligosaccharide metabolic process"/>
    <property type="evidence" value="ECO:0007669"/>
    <property type="project" value="UniProtKB-UniRule"/>
</dbReference>
<feature type="domain" description="Glycosyl hydrolase family 63 N-terminal" evidence="3">
    <location>
        <begin position="110"/>
        <end position="271"/>
    </location>
</feature>
<evidence type="ECO:0000313" key="5">
    <source>
        <dbReference type="Proteomes" id="UP000188268"/>
    </source>
</evidence>
<keyword evidence="1" id="KW-0326">Glycosidase</keyword>
<dbReference type="OMA" id="NKESLYW"/>
<dbReference type="InterPro" id="IPR038518">
    <property type="entry name" value="Glyco_hydro_63N_sf"/>
</dbReference>
<evidence type="ECO:0000259" key="3">
    <source>
        <dbReference type="Pfam" id="PF16923"/>
    </source>
</evidence>
<gene>
    <name evidence="4" type="ORF">CCACVL1_24128</name>
</gene>
<dbReference type="EC" id="3.2.1.106" evidence="1"/>
<comment type="similarity">
    <text evidence="1">Belongs to the glycosyl hydrolase 63 family.</text>
</comment>
<comment type="caution">
    <text evidence="4">The sequence shown here is derived from an EMBL/GenBank/DDBJ whole genome shotgun (WGS) entry which is preliminary data.</text>
</comment>
<reference evidence="4 5" key="1">
    <citation type="submission" date="2013-09" db="EMBL/GenBank/DDBJ databases">
        <title>Corchorus capsularis genome sequencing.</title>
        <authorList>
            <person name="Alam M."/>
            <person name="Haque M.S."/>
            <person name="Islam M.S."/>
            <person name="Emdad E.M."/>
            <person name="Islam M.M."/>
            <person name="Ahmed B."/>
            <person name="Halim A."/>
            <person name="Hossen Q.M.M."/>
            <person name="Hossain M.Z."/>
            <person name="Ahmed R."/>
            <person name="Khan M.M."/>
            <person name="Islam R."/>
            <person name="Rashid M.M."/>
            <person name="Khan S.A."/>
            <person name="Rahman M.S."/>
            <person name="Alam M."/>
        </authorList>
    </citation>
    <scope>NUCLEOTIDE SEQUENCE [LARGE SCALE GENOMIC DNA]</scope>
    <source>
        <strain evidence="5">cv. CVL-1</strain>
        <tissue evidence="4">Whole seedling</tissue>
    </source>
</reference>
<dbReference type="AlphaFoldDB" id="A0A1R3GQV8"/>
<dbReference type="OrthoDB" id="410058at2759"/>
<dbReference type="Pfam" id="PF16923">
    <property type="entry name" value="Glyco_hydro_63N"/>
    <property type="match status" value="1"/>
</dbReference>
<dbReference type="PANTHER" id="PTHR10412:SF20">
    <property type="entry name" value="MANNOSYL-OLIGOSACCHARIDE GLUCOSIDASE GCS1"/>
    <property type="match status" value="1"/>
</dbReference>
<comment type="catalytic activity">
    <reaction evidence="1">
        <text>N(4)-(alpha-D-Glc-(1-&gt;2)-alpha-D-Glc-(1-&gt;3)-alpha-D-Glc-(1-&gt;3)-alpha-D-Man-(1-&gt;2)-alpha-D-Man-(1-&gt;2)-alpha-D-Man-(1-&gt;3)-[alpha-D-Man-(1-&gt;2)-alpha-D-Man-(1-&gt;3)-[alpha-D-Man-(1-&gt;2)-alpha-D-Man-(1-&gt;6)]-alpha-D-Man-(1-&gt;6)]-beta-D-Man-(1-&gt;4)-beta-D-GlcNAc-(1-&gt;4)-beta-D-GlcNAc)-L-asparaginyl-[protein] + H2O = N(4)-(alpha-D-Glc-(1-&gt;3)-alpha-D-Glc-(1-&gt;3)-alpha-D-Man-(1-&gt;2)-alpha-D-Man-(1-&gt;2)-alpha-D-Man-(1-&gt;3)-[alpha-D-Man-(1-&gt;2)-alpha-D-Man-(1-&gt;3)-[alpha-D-Man-(1-&gt;2)-alpha-D-Man-(1-&gt;6)]-alpha-D-Man-(1-&gt;6)]-beta-D-Man-(1-&gt;4)-beta-D-GlcNAc-(1-&gt;4)-beta-D-GlcNAc)-L-asparaginyl-[protein] + beta-D-glucose</text>
        <dbReference type="Rhea" id="RHEA:55988"/>
        <dbReference type="Rhea" id="RHEA-COMP:12806"/>
        <dbReference type="Rhea" id="RHEA-COMP:14355"/>
        <dbReference type="ChEBI" id="CHEBI:15377"/>
        <dbReference type="ChEBI" id="CHEBI:15903"/>
        <dbReference type="ChEBI" id="CHEBI:59082"/>
        <dbReference type="ChEBI" id="CHEBI:132537"/>
        <dbReference type="EC" id="3.2.1.106"/>
    </reaction>
</comment>
<evidence type="ECO:0000313" key="4">
    <source>
        <dbReference type="EMBL" id="OMO60462.1"/>
    </source>
</evidence>
<keyword evidence="5" id="KW-1185">Reference proteome</keyword>
<evidence type="ECO:0000256" key="2">
    <source>
        <dbReference type="SAM" id="MobiDB-lite"/>
    </source>
</evidence>
<dbReference type="Gene3D" id="2.70.98.110">
    <property type="entry name" value="Glycosyl hydrolase family 63, N-terminal domain"/>
    <property type="match status" value="1"/>
</dbReference>
<dbReference type="GO" id="GO:0004573">
    <property type="term" value="F:Glc3Man9GlcNAc2 oligosaccharide glucosidase activity"/>
    <property type="evidence" value="ECO:0007669"/>
    <property type="project" value="UniProtKB-UniRule"/>
</dbReference>
<proteinExistence type="inferred from homology"/>
<dbReference type="GO" id="GO:0006487">
    <property type="term" value="P:protein N-linked glycosylation"/>
    <property type="evidence" value="ECO:0007669"/>
    <property type="project" value="UniProtKB-UniRule"/>
</dbReference>
<organism evidence="4 5">
    <name type="scientific">Corchorus capsularis</name>
    <name type="common">Jute</name>
    <dbReference type="NCBI Taxonomy" id="210143"/>
    <lineage>
        <taxon>Eukaryota</taxon>
        <taxon>Viridiplantae</taxon>
        <taxon>Streptophyta</taxon>
        <taxon>Embryophyta</taxon>
        <taxon>Tracheophyta</taxon>
        <taxon>Spermatophyta</taxon>
        <taxon>Magnoliopsida</taxon>
        <taxon>eudicotyledons</taxon>
        <taxon>Gunneridae</taxon>
        <taxon>Pentapetalae</taxon>
        <taxon>rosids</taxon>
        <taxon>malvids</taxon>
        <taxon>Malvales</taxon>
        <taxon>Malvaceae</taxon>
        <taxon>Grewioideae</taxon>
        <taxon>Apeibeae</taxon>
        <taxon>Corchorus</taxon>
    </lineage>
</organism>
<comment type="subcellular location">
    <subcellularLocation>
        <location evidence="1">Endoplasmic reticulum membrane</location>
        <topology evidence="1">Single-pass type II membrane protein</topology>
    </subcellularLocation>
</comment>
<dbReference type="PANTHER" id="PTHR10412">
    <property type="entry name" value="MANNOSYL-OLIGOSACCHARIDE GLUCOSIDASE"/>
    <property type="match status" value="1"/>
</dbReference>
<feature type="compositionally biased region" description="Basic residues" evidence="2">
    <location>
        <begin position="28"/>
        <end position="38"/>
    </location>
</feature>